<sequence length="201" mass="23777">MKKRRIFVDIREEESYLEEMARKGWGLVKYSSLCVYTFEKITPKTLNYRIDYQTFKKKSDYINYLTLFEDSGWRHISGNKGSGFHFFLPENNQNATQDIFSDLDSGNDRYKRLYMQSVIWGALMIFYFMLFQPSFKNISSWYLTPTLWEYHGLQLFGMIAMETAFVSIQVLPMLFFMACAIYYGAIGIRAKNILKTNKSEN</sequence>
<dbReference type="AlphaFoldDB" id="A0A242C680"/>
<evidence type="ECO:0000313" key="2">
    <source>
        <dbReference type="EMBL" id="MEI5993124.1"/>
    </source>
</evidence>
<dbReference type="Pfam" id="PF11193">
    <property type="entry name" value="DUF2812"/>
    <property type="match status" value="1"/>
</dbReference>
<keyword evidence="1" id="KW-0472">Membrane</keyword>
<dbReference type="EMBL" id="NGLE02000001">
    <property type="protein sequence ID" value="MEI5993124.1"/>
    <property type="molecule type" value="Genomic_DNA"/>
</dbReference>
<dbReference type="STRING" id="1834181.A5880_002942"/>
<name>A0A242C680_9ENTE</name>
<keyword evidence="1" id="KW-0812">Transmembrane</keyword>
<evidence type="ECO:0000313" key="3">
    <source>
        <dbReference type="EMBL" id="OTO05767.1"/>
    </source>
</evidence>
<proteinExistence type="predicted"/>
<keyword evidence="1" id="KW-1133">Transmembrane helix</keyword>
<dbReference type="InterPro" id="IPR021359">
    <property type="entry name" value="DUF2812"/>
</dbReference>
<feature type="transmembrane region" description="Helical" evidence="1">
    <location>
        <begin position="113"/>
        <end position="135"/>
    </location>
</feature>
<keyword evidence="4" id="KW-1185">Reference proteome</keyword>
<evidence type="ECO:0000313" key="4">
    <source>
        <dbReference type="Proteomes" id="UP000195139"/>
    </source>
</evidence>
<dbReference type="Proteomes" id="UP000195139">
    <property type="component" value="Unassembled WGS sequence"/>
</dbReference>
<evidence type="ECO:0000256" key="1">
    <source>
        <dbReference type="SAM" id="Phobius"/>
    </source>
</evidence>
<reference evidence="2 4" key="2">
    <citation type="submission" date="2018-07" db="EMBL/GenBank/DDBJ databases">
        <title>The Genome Sequence of Enterococcus sp. DIV0659b.</title>
        <authorList>
            <consortium name="The Broad Institute Genomics Platform"/>
            <consortium name="The Broad Institute Genomic Center for Infectious Diseases"/>
            <person name="Earl A."/>
            <person name="Manson A."/>
            <person name="Schwartman J."/>
            <person name="Gilmore M."/>
            <person name="Abouelleil A."/>
            <person name="Cao P."/>
            <person name="Chapman S."/>
            <person name="Cusick C."/>
            <person name="Shea T."/>
            <person name="Young S."/>
            <person name="Neafsey D."/>
            <person name="Nusbaum C."/>
            <person name="Birren B."/>
        </authorList>
    </citation>
    <scope>NUCLEOTIDE SEQUENCE [LARGE SCALE GENOMIC DNA]</scope>
    <source>
        <strain evidence="2 4">4G2_DIV0659</strain>
    </source>
</reference>
<gene>
    <name evidence="2" type="ORF">A5880_000665</name>
    <name evidence="3" type="ORF">A5880_002942</name>
</gene>
<dbReference type="EMBL" id="NGLE01000004">
    <property type="protein sequence ID" value="OTO05767.1"/>
    <property type="molecule type" value="Genomic_DNA"/>
</dbReference>
<evidence type="ECO:0008006" key="5">
    <source>
        <dbReference type="Google" id="ProtNLM"/>
    </source>
</evidence>
<reference evidence="3" key="1">
    <citation type="submission" date="2017-05" db="EMBL/GenBank/DDBJ databases">
        <title>The Genome Sequence of Enterococcus sp. 4G2_DIV0659.</title>
        <authorList>
            <consortium name="The Broad Institute Genomics Platform"/>
            <consortium name="The Broad Institute Genomic Center for Infectious Diseases"/>
            <person name="Earl A."/>
            <person name="Manson A."/>
            <person name="Schwartman J."/>
            <person name="Gilmore M."/>
            <person name="Abouelleil A."/>
            <person name="Cao P."/>
            <person name="Chapman S."/>
            <person name="Cusick C."/>
            <person name="Shea T."/>
            <person name="Young S."/>
            <person name="Neafsey D."/>
            <person name="Nusbaum C."/>
            <person name="Birren B."/>
        </authorList>
    </citation>
    <scope>NUCLEOTIDE SEQUENCE [LARGE SCALE GENOMIC DNA]</scope>
    <source>
        <strain evidence="3">4G2_DIV0659</strain>
    </source>
</reference>
<feature type="transmembrane region" description="Helical" evidence="1">
    <location>
        <begin position="155"/>
        <end position="185"/>
    </location>
</feature>
<accession>A0A242C680</accession>
<organism evidence="3">
    <name type="scientific">Candidatus Enterococcus mansonii</name>
    <dbReference type="NCBI Taxonomy" id="1834181"/>
    <lineage>
        <taxon>Bacteria</taxon>
        <taxon>Bacillati</taxon>
        <taxon>Bacillota</taxon>
        <taxon>Bacilli</taxon>
        <taxon>Lactobacillales</taxon>
        <taxon>Enterococcaceae</taxon>
        <taxon>Enterococcus</taxon>
    </lineage>
</organism>
<dbReference type="OrthoDB" id="8757095at2"/>
<dbReference type="RefSeq" id="WP_086331790.1">
    <property type="nucleotide sequence ID" value="NZ_NGLE02000001.1"/>
</dbReference>
<comment type="caution">
    <text evidence="3">The sequence shown here is derived from an EMBL/GenBank/DDBJ whole genome shotgun (WGS) entry which is preliminary data.</text>
</comment>
<protein>
    <recommendedName>
        <fullName evidence="5">DUF2812 domain-containing protein</fullName>
    </recommendedName>
</protein>